<keyword evidence="6" id="KW-0460">Magnesium</keyword>
<evidence type="ECO:0000256" key="10">
    <source>
        <dbReference type="ARBA" id="ARBA00048174"/>
    </source>
</evidence>
<dbReference type="GO" id="GO:0000166">
    <property type="term" value="F:nucleotide binding"/>
    <property type="evidence" value="ECO:0007669"/>
    <property type="project" value="UniProtKB-KW"/>
</dbReference>
<evidence type="ECO:0000256" key="3">
    <source>
        <dbReference type="ARBA" id="ARBA00022723"/>
    </source>
</evidence>
<dbReference type="Proteomes" id="UP000324907">
    <property type="component" value="Unassembled WGS sequence"/>
</dbReference>
<evidence type="ECO:0000256" key="11">
    <source>
        <dbReference type="ARBA" id="ARBA00048781"/>
    </source>
</evidence>
<keyword evidence="8" id="KW-0464">Manganese</keyword>
<evidence type="ECO:0000256" key="4">
    <source>
        <dbReference type="ARBA" id="ARBA00022741"/>
    </source>
</evidence>
<feature type="domain" description="Non-canonical purine NTP phosphatase/PRRC1" evidence="12">
    <location>
        <begin position="13"/>
        <end position="192"/>
    </location>
</feature>
<evidence type="ECO:0000256" key="7">
    <source>
        <dbReference type="ARBA" id="ARBA00023080"/>
    </source>
</evidence>
<evidence type="ECO:0000256" key="5">
    <source>
        <dbReference type="ARBA" id="ARBA00022801"/>
    </source>
</evidence>
<evidence type="ECO:0000313" key="13">
    <source>
        <dbReference type="EMBL" id="KAA0158998.1"/>
    </source>
</evidence>
<dbReference type="GO" id="GO:0103023">
    <property type="term" value="F:ITPase activity"/>
    <property type="evidence" value="ECO:0007669"/>
    <property type="project" value="UniProtKB-EC"/>
</dbReference>
<reference evidence="15 16" key="1">
    <citation type="submission" date="2019-07" db="EMBL/GenBank/DDBJ databases">
        <title>Genomes of Cafeteria roenbergensis.</title>
        <authorList>
            <person name="Fischer M.G."/>
            <person name="Hackl T."/>
            <person name="Roman M."/>
        </authorList>
    </citation>
    <scope>NUCLEOTIDE SEQUENCE [LARGE SCALE GENOMIC DNA]</scope>
    <source>
        <strain evidence="13 16">Cflag</strain>
        <strain evidence="14 15">RCC970-E3</strain>
    </source>
</reference>
<evidence type="ECO:0000259" key="12">
    <source>
        <dbReference type="Pfam" id="PF01931"/>
    </source>
</evidence>
<dbReference type="InterPro" id="IPR002786">
    <property type="entry name" value="Non_canon_purine_NTPase"/>
</dbReference>
<evidence type="ECO:0000256" key="9">
    <source>
        <dbReference type="ARBA" id="ARBA00038901"/>
    </source>
</evidence>
<name>A0A5A8D7D9_CAFRO</name>
<organism evidence="14 15">
    <name type="scientific">Cafeteria roenbergensis</name>
    <name type="common">Marine flagellate</name>
    <dbReference type="NCBI Taxonomy" id="33653"/>
    <lineage>
        <taxon>Eukaryota</taxon>
        <taxon>Sar</taxon>
        <taxon>Stramenopiles</taxon>
        <taxon>Bigyra</taxon>
        <taxon>Opalozoa</taxon>
        <taxon>Bicosoecida</taxon>
        <taxon>Cafeteriaceae</taxon>
        <taxon>Cafeteria</taxon>
    </lineage>
</organism>
<dbReference type="InterPro" id="IPR026533">
    <property type="entry name" value="NTPase/PRRC1"/>
</dbReference>
<dbReference type="PANTHER" id="PTHR34699">
    <property type="match status" value="1"/>
</dbReference>
<evidence type="ECO:0000256" key="2">
    <source>
        <dbReference type="ARBA" id="ARBA00001946"/>
    </source>
</evidence>
<comment type="cofactor">
    <cofactor evidence="1">
        <name>Mn(2+)</name>
        <dbReference type="ChEBI" id="CHEBI:29035"/>
    </cofactor>
</comment>
<gene>
    <name evidence="14" type="ORF">FNF28_05281</name>
    <name evidence="13" type="ORF">FNF31_05061</name>
</gene>
<comment type="catalytic activity">
    <reaction evidence="11">
        <text>XTP + H2O = XDP + phosphate + H(+)</text>
        <dbReference type="Rhea" id="RHEA:28406"/>
        <dbReference type="ChEBI" id="CHEBI:15377"/>
        <dbReference type="ChEBI" id="CHEBI:15378"/>
        <dbReference type="ChEBI" id="CHEBI:43474"/>
        <dbReference type="ChEBI" id="CHEBI:59884"/>
        <dbReference type="ChEBI" id="CHEBI:61314"/>
        <dbReference type="EC" id="3.6.1.73"/>
    </reaction>
</comment>
<dbReference type="EC" id="3.6.1.73" evidence="9"/>
<evidence type="ECO:0000313" key="14">
    <source>
        <dbReference type="EMBL" id="KAA0160859.1"/>
    </source>
</evidence>
<evidence type="ECO:0000313" key="15">
    <source>
        <dbReference type="Proteomes" id="UP000324907"/>
    </source>
</evidence>
<keyword evidence="5" id="KW-0378">Hydrolase</keyword>
<dbReference type="HAMAP" id="MF_00648">
    <property type="entry name" value="Non_canon_purine_NTPase_YjjX"/>
    <property type="match status" value="1"/>
</dbReference>
<dbReference type="SUPFAM" id="SSF52972">
    <property type="entry name" value="ITPase-like"/>
    <property type="match status" value="1"/>
</dbReference>
<comment type="cofactor">
    <cofactor evidence="2">
        <name>Mg(2+)</name>
        <dbReference type="ChEBI" id="CHEBI:18420"/>
    </cofactor>
</comment>
<comment type="catalytic activity">
    <reaction evidence="10">
        <text>ITP + H2O = IDP + phosphate + H(+)</text>
        <dbReference type="Rhea" id="RHEA:28330"/>
        <dbReference type="ChEBI" id="CHEBI:15377"/>
        <dbReference type="ChEBI" id="CHEBI:15378"/>
        <dbReference type="ChEBI" id="CHEBI:43474"/>
        <dbReference type="ChEBI" id="CHEBI:58280"/>
        <dbReference type="ChEBI" id="CHEBI:61402"/>
        <dbReference type="EC" id="3.6.1.73"/>
    </reaction>
</comment>
<proteinExistence type="inferred from homology"/>
<sequence length="229" mass="23458">MAASLPPLVIVAGSKNPVKVDAVRQAFALGFPGREIVVTGVAAESGVPDQPMGDSETRLGAYNRAKRASELAATAGSEPHFAVGLEGGVLDEEWAEPGAASKSKRLSCMAWMAILHIASGTWGAARTGCFALPEAVADLVRSGVELGIADDRVFGRSNSKHGSGAVGLLTRGLIDRTQYYVHALSLAMCPFLHPVHYGCPGASEDGRLDGEAAMGVGETAATGDGAAAE</sequence>
<keyword evidence="3" id="KW-0479">Metal-binding</keyword>
<dbReference type="EMBL" id="VLTM01000059">
    <property type="protein sequence ID" value="KAA0158998.1"/>
    <property type="molecule type" value="Genomic_DNA"/>
</dbReference>
<dbReference type="GO" id="GO:0006772">
    <property type="term" value="P:thiamine metabolic process"/>
    <property type="evidence" value="ECO:0007669"/>
    <property type="project" value="TreeGrafter"/>
</dbReference>
<evidence type="ECO:0000256" key="1">
    <source>
        <dbReference type="ARBA" id="ARBA00001936"/>
    </source>
</evidence>
<keyword evidence="7" id="KW-0546">Nucleotide metabolism</keyword>
<protein>
    <recommendedName>
        <fullName evidence="9">inosine/xanthosine triphosphatase</fullName>
        <ecNumber evidence="9">3.6.1.73</ecNumber>
    </recommendedName>
</protein>
<evidence type="ECO:0000256" key="8">
    <source>
        <dbReference type="ARBA" id="ARBA00023211"/>
    </source>
</evidence>
<dbReference type="Gene3D" id="3.90.950.10">
    <property type="match status" value="1"/>
</dbReference>
<evidence type="ECO:0000313" key="16">
    <source>
        <dbReference type="Proteomes" id="UP000325113"/>
    </source>
</evidence>
<dbReference type="AlphaFoldDB" id="A0A5A8D7D9"/>
<dbReference type="InterPro" id="IPR050299">
    <property type="entry name" value="YjjX_NTPase"/>
</dbReference>
<dbReference type="GO" id="GO:0009117">
    <property type="term" value="P:nucleotide metabolic process"/>
    <property type="evidence" value="ECO:0007669"/>
    <property type="project" value="UniProtKB-KW"/>
</dbReference>
<evidence type="ECO:0000256" key="6">
    <source>
        <dbReference type="ARBA" id="ARBA00022842"/>
    </source>
</evidence>
<dbReference type="Pfam" id="PF01931">
    <property type="entry name" value="NTPase_I-T"/>
    <property type="match status" value="1"/>
</dbReference>
<dbReference type="EMBL" id="VLTL01000104">
    <property type="protein sequence ID" value="KAA0160859.1"/>
    <property type="molecule type" value="Genomic_DNA"/>
</dbReference>
<dbReference type="GO" id="GO:0046872">
    <property type="term" value="F:metal ion binding"/>
    <property type="evidence" value="ECO:0007669"/>
    <property type="project" value="UniProtKB-KW"/>
</dbReference>
<comment type="caution">
    <text evidence="14">The sequence shown here is derived from an EMBL/GenBank/DDBJ whole genome shotgun (WGS) entry which is preliminary data.</text>
</comment>
<dbReference type="InterPro" id="IPR029001">
    <property type="entry name" value="ITPase-like_fam"/>
</dbReference>
<accession>A0A5A8D7D9</accession>
<dbReference type="FunFam" id="3.90.950.10:FF:000002">
    <property type="entry name" value="Inosine/xanthosine triphosphatase"/>
    <property type="match status" value="1"/>
</dbReference>
<dbReference type="PANTHER" id="PTHR34699:SF2">
    <property type="entry name" value="NON-CANONICAL PURINE NTP PHOSPHATASE_PRRC1 DOMAIN-CONTAINING PROTEIN"/>
    <property type="match status" value="1"/>
</dbReference>
<dbReference type="Proteomes" id="UP000325113">
    <property type="component" value="Unassembled WGS sequence"/>
</dbReference>
<keyword evidence="4" id="KW-0547">Nucleotide-binding</keyword>